<dbReference type="PANTHER" id="PTHR30250:SF11">
    <property type="entry name" value="O-ANTIGEN TRANSPORTER-RELATED"/>
    <property type="match status" value="1"/>
</dbReference>
<reference evidence="7 8" key="1">
    <citation type="submission" date="2015-02" db="EMBL/GenBank/DDBJ databases">
        <title>Draft genome sequences of ten Microbacterium spp. with emphasis on heavy metal contaminated environments.</title>
        <authorList>
            <person name="Corretto E."/>
        </authorList>
    </citation>
    <scope>NUCLEOTIDE SEQUENCE [LARGE SCALE GENOMIC DNA]</scope>
    <source>
        <strain evidence="7 8">DSM 12510</strain>
    </source>
</reference>
<comment type="subcellular location">
    <subcellularLocation>
        <location evidence="1">Cell membrane</location>
        <topology evidence="1">Multi-pass membrane protein</topology>
    </subcellularLocation>
</comment>
<feature type="transmembrane region" description="Helical" evidence="6">
    <location>
        <begin position="191"/>
        <end position="210"/>
    </location>
</feature>
<feature type="transmembrane region" description="Helical" evidence="6">
    <location>
        <begin position="376"/>
        <end position="394"/>
    </location>
</feature>
<dbReference type="GO" id="GO:0005886">
    <property type="term" value="C:plasma membrane"/>
    <property type="evidence" value="ECO:0007669"/>
    <property type="project" value="UniProtKB-SubCell"/>
</dbReference>
<dbReference type="AlphaFoldDB" id="A0A0M2HBV3"/>
<feature type="transmembrane region" description="Helical" evidence="6">
    <location>
        <begin position="400"/>
        <end position="421"/>
    </location>
</feature>
<keyword evidence="5 6" id="KW-0472">Membrane</keyword>
<dbReference type="EMBL" id="JYIZ01000034">
    <property type="protein sequence ID" value="KJL43984.1"/>
    <property type="molecule type" value="Genomic_DNA"/>
</dbReference>
<feature type="transmembrane region" description="Helical" evidence="6">
    <location>
        <begin position="59"/>
        <end position="83"/>
    </location>
</feature>
<evidence type="ECO:0008006" key="9">
    <source>
        <dbReference type="Google" id="ProtNLM"/>
    </source>
</evidence>
<protein>
    <recommendedName>
        <fullName evidence="9">Polysaccharide biosynthesis protein</fullName>
    </recommendedName>
</protein>
<evidence type="ECO:0000256" key="5">
    <source>
        <dbReference type="ARBA" id="ARBA00023136"/>
    </source>
</evidence>
<dbReference type="PATRIC" id="fig|92835.4.peg.678"/>
<feature type="transmembrane region" description="Helical" evidence="6">
    <location>
        <begin position="239"/>
        <end position="260"/>
    </location>
</feature>
<dbReference type="Proteomes" id="UP000033956">
    <property type="component" value="Unassembled WGS sequence"/>
</dbReference>
<evidence type="ECO:0000256" key="2">
    <source>
        <dbReference type="ARBA" id="ARBA00022475"/>
    </source>
</evidence>
<feature type="transmembrane region" description="Helical" evidence="6">
    <location>
        <begin position="266"/>
        <end position="290"/>
    </location>
</feature>
<evidence type="ECO:0000256" key="3">
    <source>
        <dbReference type="ARBA" id="ARBA00022692"/>
    </source>
</evidence>
<keyword evidence="8" id="KW-1185">Reference proteome</keyword>
<keyword evidence="4 6" id="KW-1133">Transmembrane helix</keyword>
<dbReference type="STRING" id="92835.RS81_00661"/>
<keyword evidence="3 6" id="KW-0812">Transmembrane</keyword>
<feature type="transmembrane region" description="Helical" evidence="6">
    <location>
        <begin position="95"/>
        <end position="118"/>
    </location>
</feature>
<evidence type="ECO:0000256" key="6">
    <source>
        <dbReference type="SAM" id="Phobius"/>
    </source>
</evidence>
<dbReference type="InterPro" id="IPR050833">
    <property type="entry name" value="Poly_Biosynth_Transport"/>
</dbReference>
<organism evidence="7 8">
    <name type="scientific">Microbacterium terrae</name>
    <dbReference type="NCBI Taxonomy" id="69369"/>
    <lineage>
        <taxon>Bacteria</taxon>
        <taxon>Bacillati</taxon>
        <taxon>Actinomycetota</taxon>
        <taxon>Actinomycetes</taxon>
        <taxon>Micrococcales</taxon>
        <taxon>Microbacteriaceae</taxon>
        <taxon>Microbacterium</taxon>
    </lineage>
</organism>
<feature type="transmembrane region" description="Helical" evidence="6">
    <location>
        <begin position="339"/>
        <end position="355"/>
    </location>
</feature>
<evidence type="ECO:0000313" key="7">
    <source>
        <dbReference type="EMBL" id="KJL43984.1"/>
    </source>
</evidence>
<evidence type="ECO:0000313" key="8">
    <source>
        <dbReference type="Proteomes" id="UP000033956"/>
    </source>
</evidence>
<comment type="caution">
    <text evidence="7">The sequence shown here is derived from an EMBL/GenBank/DDBJ whole genome shotgun (WGS) entry which is preliminary data.</text>
</comment>
<accession>A0A0M2HBV3</accession>
<sequence>MTSATHEAAPAVAVRARVSRDSLWLASGYAATAGSGFVFWLLAAVWIPQSQLGIEASVLAAVMAASALASNGPGSALVVMLPLGGPAARETLRRALTATAAIALVAGVIAGVLVAVLLPSMLPPVVTVGVVAACSVAWALFNVQAQALAGASDARGTLIVNGSANVLKLGLLALLAFGVPAAPLILVLDTIAPAIAMTTLSLTMLVPRALRRDDRRSGSVRGWDDDLARAFRRFSLQNAVAVGIVMCAGLSLSFLVTTLASPSEGAIFAIAFQFSVALDLVGVAVATALARSAVGAFSHTAELAHGYALRVSLAVGALGAAAAIATPLMFLLLGRGYPPLYGMAVVGILATASALRPGYDVWSALSRARHRVRPVLVGNALWVLALSGLVLLLVPRWGALGASIAVACAALVLTLIGVVGLRRAHPHRSALLPSKGAPA</sequence>
<feature type="transmembrane region" description="Helical" evidence="6">
    <location>
        <begin position="124"/>
        <end position="145"/>
    </location>
</feature>
<gene>
    <name evidence="7" type="ORF">RS81_00661</name>
</gene>
<evidence type="ECO:0000256" key="1">
    <source>
        <dbReference type="ARBA" id="ARBA00004651"/>
    </source>
</evidence>
<feature type="transmembrane region" description="Helical" evidence="6">
    <location>
        <begin position="166"/>
        <end position="185"/>
    </location>
</feature>
<dbReference type="PANTHER" id="PTHR30250">
    <property type="entry name" value="PST FAMILY PREDICTED COLANIC ACID TRANSPORTER"/>
    <property type="match status" value="1"/>
</dbReference>
<feature type="transmembrane region" description="Helical" evidence="6">
    <location>
        <begin position="311"/>
        <end position="333"/>
    </location>
</feature>
<evidence type="ECO:0000256" key="4">
    <source>
        <dbReference type="ARBA" id="ARBA00022989"/>
    </source>
</evidence>
<proteinExistence type="predicted"/>
<keyword evidence="2" id="KW-1003">Cell membrane</keyword>
<feature type="transmembrane region" description="Helical" evidence="6">
    <location>
        <begin position="23"/>
        <end position="47"/>
    </location>
</feature>
<dbReference type="RefSeq" id="WP_169748385.1">
    <property type="nucleotide sequence ID" value="NZ_JYIZ01000034.1"/>
</dbReference>
<name>A0A0M2HBV3_9MICO</name>